<gene>
    <name evidence="18" type="ORF">PH603_10000</name>
</gene>
<evidence type="ECO:0000256" key="11">
    <source>
        <dbReference type="ARBA" id="ARBA00023316"/>
    </source>
</evidence>
<keyword evidence="6" id="KW-0645">Protease</keyword>
<comment type="pathway">
    <text evidence="2">Cell wall biogenesis; peptidoglycan biosynthesis.</text>
</comment>
<dbReference type="SUPFAM" id="SSF56601">
    <property type="entry name" value="beta-lactamase/transpeptidase-like"/>
    <property type="match status" value="1"/>
</dbReference>
<evidence type="ECO:0000256" key="3">
    <source>
        <dbReference type="ARBA" id="ARBA00007164"/>
    </source>
</evidence>
<sequence>MMLKTSAIAGLLAVALTANATAQEMDSPAREAILLDASTNTVLFEKNADTPFPPASMSKLMTVYMAFDAIKRGKLSLEDQVTVSPDTWRKWNNQGSTMFLSPNDVVTIHDLLMGIIVLSGNDACVVLAEYMAGSHDTFAEWMNTKAQEIGMTNSYFLNANGWPAAGHEMSARDLATLSYHLATDFPELYELFKVREFLYKDYKSNRFNRNPLLGRFPGADGLKTGHTEESGYGLTASAVQKGRRLILVVGGLSSMAERARESERLLQYGFRNFGYYPLFKAGEAVDNADVWLGQAGTVPLVVEKDLGITLSRGQRSKMQVTVNYMGPVKAPITKGQELGSLTISAPDRKDVTVPLIAGASVEEISGFGRLGAALSYFIFGSSAPAEQPAAAE</sequence>
<dbReference type="EMBL" id="CP116805">
    <property type="protein sequence ID" value="WCL52870.1"/>
    <property type="molecule type" value="Genomic_DNA"/>
</dbReference>
<dbReference type="GO" id="GO:0009002">
    <property type="term" value="F:serine-type D-Ala-D-Ala carboxypeptidase activity"/>
    <property type="evidence" value="ECO:0007669"/>
    <property type="project" value="UniProtKB-EC"/>
</dbReference>
<keyword evidence="7 16" id="KW-0732">Signal</keyword>
<comment type="similarity">
    <text evidence="3 15">Belongs to the peptidase S11 family.</text>
</comment>
<dbReference type="Gene3D" id="2.60.410.10">
    <property type="entry name" value="D-Ala-D-Ala carboxypeptidase, C-terminal domain"/>
    <property type="match status" value="1"/>
</dbReference>
<feature type="chain" id="PRO_5042138820" description="serine-type D-Ala-D-Ala carboxypeptidase" evidence="16">
    <location>
        <begin position="23"/>
        <end position="392"/>
    </location>
</feature>
<evidence type="ECO:0000256" key="8">
    <source>
        <dbReference type="ARBA" id="ARBA00022801"/>
    </source>
</evidence>
<dbReference type="Pfam" id="PF00768">
    <property type="entry name" value="Peptidase_S11"/>
    <property type="match status" value="1"/>
</dbReference>
<feature type="active site" description="Proton acceptor" evidence="13">
    <location>
        <position position="59"/>
    </location>
</feature>
<keyword evidence="11" id="KW-0961">Cell wall biogenesis/degradation</keyword>
<evidence type="ECO:0000256" key="5">
    <source>
        <dbReference type="ARBA" id="ARBA00022645"/>
    </source>
</evidence>
<evidence type="ECO:0000256" key="14">
    <source>
        <dbReference type="PIRSR" id="PIRSR618044-2"/>
    </source>
</evidence>
<evidence type="ECO:0000313" key="18">
    <source>
        <dbReference type="EMBL" id="WCL52870.1"/>
    </source>
</evidence>
<dbReference type="Proteomes" id="UP001217500">
    <property type="component" value="Chromosome"/>
</dbReference>
<accession>A0AAE9XQ47</accession>
<comment type="catalytic activity">
    <reaction evidence="12">
        <text>Preferential cleavage: (Ac)2-L-Lys-D-Ala-|-D-Ala. Also transpeptidation of peptidyl-alanyl moieties that are N-acyl substituents of D-alanine.</text>
        <dbReference type="EC" id="3.4.16.4"/>
    </reaction>
</comment>
<evidence type="ECO:0000256" key="12">
    <source>
        <dbReference type="ARBA" id="ARBA00034000"/>
    </source>
</evidence>
<evidence type="ECO:0000256" key="16">
    <source>
        <dbReference type="SAM" id="SignalP"/>
    </source>
</evidence>
<feature type="active site" description="Acyl-ester intermediate" evidence="13">
    <location>
        <position position="56"/>
    </location>
</feature>
<dbReference type="GO" id="GO:0009252">
    <property type="term" value="P:peptidoglycan biosynthetic process"/>
    <property type="evidence" value="ECO:0007669"/>
    <property type="project" value="UniProtKB-KW"/>
</dbReference>
<feature type="signal peptide" evidence="16">
    <location>
        <begin position="1"/>
        <end position="22"/>
    </location>
</feature>
<evidence type="ECO:0000313" key="19">
    <source>
        <dbReference type="Proteomes" id="UP001217500"/>
    </source>
</evidence>
<name>A0AAE9XQ47_9PROT</name>
<evidence type="ECO:0000256" key="15">
    <source>
        <dbReference type="RuleBase" id="RU004016"/>
    </source>
</evidence>
<keyword evidence="9" id="KW-0133">Cell shape</keyword>
<dbReference type="Gene3D" id="3.40.710.10">
    <property type="entry name" value="DD-peptidase/beta-lactamase superfamily"/>
    <property type="match status" value="1"/>
</dbReference>
<dbReference type="InterPro" id="IPR012338">
    <property type="entry name" value="Beta-lactam/transpept-like"/>
</dbReference>
<dbReference type="InterPro" id="IPR012907">
    <property type="entry name" value="Peptidase_S11_C"/>
</dbReference>
<dbReference type="PRINTS" id="PR00725">
    <property type="entry name" value="DADACBPTASE1"/>
</dbReference>
<dbReference type="InterPro" id="IPR001967">
    <property type="entry name" value="Peptidase_S11_N"/>
</dbReference>
<evidence type="ECO:0000256" key="1">
    <source>
        <dbReference type="ARBA" id="ARBA00003217"/>
    </source>
</evidence>
<dbReference type="SUPFAM" id="SSF69189">
    <property type="entry name" value="Penicillin-binding protein associated domain"/>
    <property type="match status" value="1"/>
</dbReference>
<evidence type="ECO:0000256" key="2">
    <source>
        <dbReference type="ARBA" id="ARBA00004752"/>
    </source>
</evidence>
<keyword evidence="19" id="KW-1185">Reference proteome</keyword>
<evidence type="ECO:0000259" key="17">
    <source>
        <dbReference type="SMART" id="SM00936"/>
    </source>
</evidence>
<keyword evidence="8" id="KW-0378">Hydrolase</keyword>
<dbReference type="PANTHER" id="PTHR21581">
    <property type="entry name" value="D-ALANYL-D-ALANINE CARBOXYPEPTIDASE"/>
    <property type="match status" value="1"/>
</dbReference>
<dbReference type="SMART" id="SM00936">
    <property type="entry name" value="PBP5_C"/>
    <property type="match status" value="1"/>
</dbReference>
<dbReference type="GO" id="GO:0071555">
    <property type="term" value="P:cell wall organization"/>
    <property type="evidence" value="ECO:0007669"/>
    <property type="project" value="UniProtKB-KW"/>
</dbReference>
<dbReference type="GO" id="GO:0008360">
    <property type="term" value="P:regulation of cell shape"/>
    <property type="evidence" value="ECO:0007669"/>
    <property type="project" value="UniProtKB-KW"/>
</dbReference>
<dbReference type="InterPro" id="IPR015956">
    <property type="entry name" value="Peniciliin-bd_prot_C_sf"/>
</dbReference>
<dbReference type="GO" id="GO:0006508">
    <property type="term" value="P:proteolysis"/>
    <property type="evidence" value="ECO:0007669"/>
    <property type="project" value="UniProtKB-KW"/>
</dbReference>
<keyword evidence="5 18" id="KW-0121">Carboxypeptidase</keyword>
<proteinExistence type="inferred from homology"/>
<dbReference type="AlphaFoldDB" id="A0AAE9XQ47"/>
<evidence type="ECO:0000256" key="10">
    <source>
        <dbReference type="ARBA" id="ARBA00022984"/>
    </source>
</evidence>
<reference evidence="18" key="1">
    <citation type="submission" date="2023-01" db="EMBL/GenBank/DDBJ databases">
        <title>The genome sequence of Kordiimonadaceae bacterium 6D33.</title>
        <authorList>
            <person name="Liu Y."/>
        </authorList>
    </citation>
    <scope>NUCLEOTIDE SEQUENCE</scope>
    <source>
        <strain evidence="18">6D33</strain>
    </source>
</reference>
<dbReference type="EC" id="3.4.16.4" evidence="4"/>
<feature type="domain" description="Peptidase S11 D-Ala-D-Ala carboxypeptidase A C-terminal" evidence="17">
    <location>
        <begin position="273"/>
        <end position="363"/>
    </location>
</feature>
<feature type="active site" evidence="13">
    <location>
        <position position="119"/>
    </location>
</feature>
<evidence type="ECO:0000256" key="7">
    <source>
        <dbReference type="ARBA" id="ARBA00022729"/>
    </source>
</evidence>
<keyword evidence="10" id="KW-0573">Peptidoglycan synthesis</keyword>
<dbReference type="InterPro" id="IPR037167">
    <property type="entry name" value="Peptidase_S11_C_sf"/>
</dbReference>
<evidence type="ECO:0000256" key="9">
    <source>
        <dbReference type="ARBA" id="ARBA00022960"/>
    </source>
</evidence>
<evidence type="ECO:0000256" key="6">
    <source>
        <dbReference type="ARBA" id="ARBA00022670"/>
    </source>
</evidence>
<dbReference type="RefSeq" id="WP_289502331.1">
    <property type="nucleotide sequence ID" value="NZ_CP116805.1"/>
</dbReference>
<protein>
    <recommendedName>
        <fullName evidence="4">serine-type D-Ala-D-Ala carboxypeptidase</fullName>
        <ecNumber evidence="4">3.4.16.4</ecNumber>
    </recommendedName>
</protein>
<dbReference type="PANTHER" id="PTHR21581:SF6">
    <property type="entry name" value="TRAFFICKING PROTEIN PARTICLE COMPLEX SUBUNIT 12"/>
    <property type="match status" value="1"/>
</dbReference>
<organism evidence="18 19">
    <name type="scientific">Gimibacter soli</name>
    <dbReference type="NCBI Taxonomy" id="3024400"/>
    <lineage>
        <taxon>Bacteria</taxon>
        <taxon>Pseudomonadati</taxon>
        <taxon>Pseudomonadota</taxon>
        <taxon>Alphaproteobacteria</taxon>
        <taxon>Kordiimonadales</taxon>
        <taxon>Temperatibacteraceae</taxon>
        <taxon>Gimibacter</taxon>
    </lineage>
</organism>
<dbReference type="InterPro" id="IPR018044">
    <property type="entry name" value="Peptidase_S11"/>
</dbReference>
<feature type="binding site" evidence="14">
    <location>
        <position position="223"/>
    </location>
    <ligand>
        <name>substrate</name>
    </ligand>
</feature>
<dbReference type="KEGG" id="gso:PH603_10000"/>
<evidence type="ECO:0000256" key="4">
    <source>
        <dbReference type="ARBA" id="ARBA00012448"/>
    </source>
</evidence>
<evidence type="ECO:0000256" key="13">
    <source>
        <dbReference type="PIRSR" id="PIRSR618044-1"/>
    </source>
</evidence>
<dbReference type="Pfam" id="PF07943">
    <property type="entry name" value="PBP5_C"/>
    <property type="match status" value="1"/>
</dbReference>
<comment type="function">
    <text evidence="1">Removes C-terminal D-alanyl residues from sugar-peptide cell wall precursors.</text>
</comment>